<dbReference type="EMBL" id="JASDAP010000025">
    <property type="protein sequence ID" value="KAK1880511.1"/>
    <property type="molecule type" value="Genomic_DNA"/>
</dbReference>
<keyword evidence="2" id="KW-1185">Reference proteome</keyword>
<protein>
    <submittedName>
        <fullName evidence="1">DNA topoisomerase 3</fullName>
    </submittedName>
</protein>
<sequence>MFTSPTPPDFALERSMPSAPGQFTALKEQKYASAPKETLGSNNSVLPEAPNEIVVAFSGFGITLWIALS</sequence>
<evidence type="ECO:0000313" key="2">
    <source>
        <dbReference type="Proteomes" id="UP001228049"/>
    </source>
</evidence>
<dbReference type="Proteomes" id="UP001228049">
    <property type="component" value="Unassembled WGS sequence"/>
</dbReference>
<gene>
    <name evidence="1" type="ORF">KUDE01_026036</name>
</gene>
<reference evidence="1" key="1">
    <citation type="submission" date="2023-04" db="EMBL/GenBank/DDBJ databases">
        <title>Chromosome-level genome of Chaenocephalus aceratus.</title>
        <authorList>
            <person name="Park H."/>
        </authorList>
    </citation>
    <scope>NUCLEOTIDE SEQUENCE</scope>
    <source>
        <strain evidence="1">DE</strain>
        <tissue evidence="1">Muscle</tissue>
    </source>
</reference>
<organism evidence="1 2">
    <name type="scientific">Dissostichus eleginoides</name>
    <name type="common">Patagonian toothfish</name>
    <name type="synonym">Dissostichus amissus</name>
    <dbReference type="NCBI Taxonomy" id="100907"/>
    <lineage>
        <taxon>Eukaryota</taxon>
        <taxon>Metazoa</taxon>
        <taxon>Chordata</taxon>
        <taxon>Craniata</taxon>
        <taxon>Vertebrata</taxon>
        <taxon>Euteleostomi</taxon>
        <taxon>Actinopterygii</taxon>
        <taxon>Neopterygii</taxon>
        <taxon>Teleostei</taxon>
        <taxon>Neoteleostei</taxon>
        <taxon>Acanthomorphata</taxon>
        <taxon>Eupercaria</taxon>
        <taxon>Perciformes</taxon>
        <taxon>Notothenioidei</taxon>
        <taxon>Nototheniidae</taxon>
        <taxon>Dissostichus</taxon>
    </lineage>
</organism>
<accession>A0AAD9BBB5</accession>
<proteinExistence type="predicted"/>
<name>A0AAD9BBB5_DISEL</name>
<comment type="caution">
    <text evidence="1">The sequence shown here is derived from an EMBL/GenBank/DDBJ whole genome shotgun (WGS) entry which is preliminary data.</text>
</comment>
<dbReference type="AlphaFoldDB" id="A0AAD9BBB5"/>
<evidence type="ECO:0000313" key="1">
    <source>
        <dbReference type="EMBL" id="KAK1880511.1"/>
    </source>
</evidence>